<sequence length="139" mass="13874">MSSINSGDGDAGRGTAGPAPGDRLARDLADLTRQEVTRLRGELFGSARRAGLGAALLAVAGLVTLLGLGAVSAMVRRTLEARMSPGRAAAVLAAGYLGSAVLLAGAGLLRLHAAAGWSSRLTGDLRRTVAAVRAGGRSS</sequence>
<dbReference type="EMBL" id="BONW01000028">
    <property type="protein sequence ID" value="GIG90460.1"/>
    <property type="molecule type" value="Genomic_DNA"/>
</dbReference>
<organism evidence="3 4">
    <name type="scientific">Plantactinospora endophytica</name>
    <dbReference type="NCBI Taxonomy" id="673535"/>
    <lineage>
        <taxon>Bacteria</taxon>
        <taxon>Bacillati</taxon>
        <taxon>Actinomycetota</taxon>
        <taxon>Actinomycetes</taxon>
        <taxon>Micromonosporales</taxon>
        <taxon>Micromonosporaceae</taxon>
        <taxon>Plantactinospora</taxon>
    </lineage>
</organism>
<name>A0ABQ4E6W6_9ACTN</name>
<evidence type="ECO:0000313" key="3">
    <source>
        <dbReference type="EMBL" id="GIG90460.1"/>
    </source>
</evidence>
<evidence type="ECO:0000256" key="2">
    <source>
        <dbReference type="SAM" id="Phobius"/>
    </source>
</evidence>
<proteinExistence type="predicted"/>
<accession>A0ABQ4E6W6</accession>
<dbReference type="InterPro" id="IPR009937">
    <property type="entry name" value="Phage_holin_3_6"/>
</dbReference>
<comment type="caution">
    <text evidence="3">The sequence shown here is derived from an EMBL/GenBank/DDBJ whole genome shotgun (WGS) entry which is preliminary data.</text>
</comment>
<dbReference type="Proteomes" id="UP000646749">
    <property type="component" value="Unassembled WGS sequence"/>
</dbReference>
<evidence type="ECO:0008006" key="5">
    <source>
        <dbReference type="Google" id="ProtNLM"/>
    </source>
</evidence>
<evidence type="ECO:0000256" key="1">
    <source>
        <dbReference type="SAM" id="MobiDB-lite"/>
    </source>
</evidence>
<dbReference type="RefSeq" id="WP_203868878.1">
    <property type="nucleotide sequence ID" value="NZ_BONW01000028.1"/>
</dbReference>
<feature type="transmembrane region" description="Helical" evidence="2">
    <location>
        <begin position="87"/>
        <end position="109"/>
    </location>
</feature>
<reference evidence="3 4" key="1">
    <citation type="submission" date="2021-01" db="EMBL/GenBank/DDBJ databases">
        <title>Whole genome shotgun sequence of Plantactinospora endophytica NBRC 110450.</title>
        <authorList>
            <person name="Komaki H."/>
            <person name="Tamura T."/>
        </authorList>
    </citation>
    <scope>NUCLEOTIDE SEQUENCE [LARGE SCALE GENOMIC DNA]</scope>
    <source>
        <strain evidence="3 4">NBRC 110450</strain>
    </source>
</reference>
<keyword evidence="2" id="KW-0472">Membrane</keyword>
<keyword evidence="2" id="KW-1133">Transmembrane helix</keyword>
<evidence type="ECO:0000313" key="4">
    <source>
        <dbReference type="Proteomes" id="UP000646749"/>
    </source>
</evidence>
<gene>
    <name evidence="3" type="ORF">Pen02_53960</name>
</gene>
<dbReference type="Pfam" id="PF07332">
    <property type="entry name" value="Phage_holin_3_6"/>
    <property type="match status" value="1"/>
</dbReference>
<keyword evidence="2" id="KW-0812">Transmembrane</keyword>
<feature type="transmembrane region" description="Helical" evidence="2">
    <location>
        <begin position="52"/>
        <end position="75"/>
    </location>
</feature>
<protein>
    <recommendedName>
        <fullName evidence="5">Phage holin family protein</fullName>
    </recommendedName>
</protein>
<feature type="region of interest" description="Disordered" evidence="1">
    <location>
        <begin position="1"/>
        <end position="23"/>
    </location>
</feature>
<keyword evidence="4" id="KW-1185">Reference proteome</keyword>